<keyword evidence="4 7" id="KW-0863">Zinc-finger</keyword>
<keyword evidence="10" id="KW-1185">Reference proteome</keyword>
<dbReference type="InterPro" id="IPR036236">
    <property type="entry name" value="Znf_C2H2_sf"/>
</dbReference>
<name>A0A8S9X3M6_APOLU</name>
<keyword evidence="2" id="KW-0479">Metal-binding</keyword>
<evidence type="ECO:0000313" key="10">
    <source>
        <dbReference type="Proteomes" id="UP000466442"/>
    </source>
</evidence>
<evidence type="ECO:0000256" key="4">
    <source>
        <dbReference type="ARBA" id="ARBA00022771"/>
    </source>
</evidence>
<dbReference type="SUPFAM" id="SSF57667">
    <property type="entry name" value="beta-beta-alpha zinc fingers"/>
    <property type="match status" value="1"/>
</dbReference>
<gene>
    <name evidence="9" type="ORF">GE061_003376</name>
</gene>
<dbReference type="Pfam" id="PF00096">
    <property type="entry name" value="zf-C2H2"/>
    <property type="match status" value="2"/>
</dbReference>
<proteinExistence type="predicted"/>
<organism evidence="9 10">
    <name type="scientific">Apolygus lucorum</name>
    <name type="common">Small green plant bug</name>
    <name type="synonym">Lygocoris lucorum</name>
    <dbReference type="NCBI Taxonomy" id="248454"/>
    <lineage>
        <taxon>Eukaryota</taxon>
        <taxon>Metazoa</taxon>
        <taxon>Ecdysozoa</taxon>
        <taxon>Arthropoda</taxon>
        <taxon>Hexapoda</taxon>
        <taxon>Insecta</taxon>
        <taxon>Pterygota</taxon>
        <taxon>Neoptera</taxon>
        <taxon>Paraneoptera</taxon>
        <taxon>Hemiptera</taxon>
        <taxon>Heteroptera</taxon>
        <taxon>Panheteroptera</taxon>
        <taxon>Cimicomorpha</taxon>
        <taxon>Miridae</taxon>
        <taxon>Mirini</taxon>
        <taxon>Apolygus</taxon>
    </lineage>
</organism>
<accession>A0A8S9X3M6</accession>
<comment type="caution">
    <text evidence="9">The sequence shown here is derived from an EMBL/GenBank/DDBJ whole genome shotgun (WGS) entry which is preliminary data.</text>
</comment>
<dbReference type="SMART" id="SM00355">
    <property type="entry name" value="ZnF_C2H2"/>
    <property type="match status" value="3"/>
</dbReference>
<dbReference type="AlphaFoldDB" id="A0A8S9X3M6"/>
<dbReference type="Proteomes" id="UP000466442">
    <property type="component" value="Unassembled WGS sequence"/>
</dbReference>
<evidence type="ECO:0000313" key="9">
    <source>
        <dbReference type="EMBL" id="KAF6202968.1"/>
    </source>
</evidence>
<keyword evidence="3" id="KW-0677">Repeat</keyword>
<evidence type="ECO:0000259" key="8">
    <source>
        <dbReference type="PROSITE" id="PS50157"/>
    </source>
</evidence>
<evidence type="ECO:0000256" key="1">
    <source>
        <dbReference type="ARBA" id="ARBA00004123"/>
    </source>
</evidence>
<dbReference type="Gene3D" id="3.30.160.60">
    <property type="entry name" value="Classic Zinc Finger"/>
    <property type="match status" value="1"/>
</dbReference>
<dbReference type="PROSITE" id="PS50157">
    <property type="entry name" value="ZINC_FINGER_C2H2_2"/>
    <property type="match status" value="2"/>
</dbReference>
<dbReference type="GO" id="GO:0005634">
    <property type="term" value="C:nucleus"/>
    <property type="evidence" value="ECO:0007669"/>
    <property type="project" value="UniProtKB-SubCell"/>
</dbReference>
<evidence type="ECO:0000256" key="7">
    <source>
        <dbReference type="PROSITE-ProRule" id="PRU00042"/>
    </source>
</evidence>
<dbReference type="EMBL" id="WIXP02000011">
    <property type="protein sequence ID" value="KAF6202968.1"/>
    <property type="molecule type" value="Genomic_DNA"/>
</dbReference>
<comment type="subcellular location">
    <subcellularLocation>
        <location evidence="1">Nucleus</location>
    </subcellularLocation>
</comment>
<protein>
    <recommendedName>
        <fullName evidence="8">C2H2-type domain-containing protein</fullName>
    </recommendedName>
</protein>
<evidence type="ECO:0000256" key="5">
    <source>
        <dbReference type="ARBA" id="ARBA00022833"/>
    </source>
</evidence>
<dbReference type="GO" id="GO:0008270">
    <property type="term" value="F:zinc ion binding"/>
    <property type="evidence" value="ECO:0007669"/>
    <property type="project" value="UniProtKB-KW"/>
</dbReference>
<feature type="domain" description="C2H2-type" evidence="8">
    <location>
        <begin position="10"/>
        <end position="37"/>
    </location>
</feature>
<reference evidence="9" key="1">
    <citation type="journal article" date="2021" name="Mol. Ecol. Resour.">
        <title>Apolygus lucorum genome provides insights into omnivorousness and mesophyll feeding.</title>
        <authorList>
            <person name="Liu Y."/>
            <person name="Liu H."/>
            <person name="Wang H."/>
            <person name="Huang T."/>
            <person name="Liu B."/>
            <person name="Yang B."/>
            <person name="Yin L."/>
            <person name="Li B."/>
            <person name="Zhang Y."/>
            <person name="Zhang S."/>
            <person name="Jiang F."/>
            <person name="Zhang X."/>
            <person name="Ren Y."/>
            <person name="Wang B."/>
            <person name="Wang S."/>
            <person name="Lu Y."/>
            <person name="Wu K."/>
            <person name="Fan W."/>
            <person name="Wang G."/>
        </authorList>
    </citation>
    <scope>NUCLEOTIDE SEQUENCE</scope>
    <source>
        <strain evidence="9">12Hb</strain>
    </source>
</reference>
<keyword evidence="6" id="KW-0539">Nucleus</keyword>
<keyword evidence="5" id="KW-0862">Zinc</keyword>
<evidence type="ECO:0000256" key="2">
    <source>
        <dbReference type="ARBA" id="ARBA00022723"/>
    </source>
</evidence>
<dbReference type="OrthoDB" id="10004641at2759"/>
<feature type="domain" description="C2H2-type" evidence="8">
    <location>
        <begin position="80"/>
        <end position="107"/>
    </location>
</feature>
<sequence length="139" mass="16452">MIFFVRVEFFRCEGCGKAYRHEKNLNLHRKTNVLVRQLSRAPLLEIGATAFQKTPQKAVPNLKYQRTKIMKTTWNNLGNFRCDKCFKFYKYKSNLHRHVKMECGKEPGFFCPHCSYKSYQKGHVVTHVFSKHPDKVAKH</sequence>
<dbReference type="InterPro" id="IPR050888">
    <property type="entry name" value="ZnF_C2H2-type_TF"/>
</dbReference>
<dbReference type="InterPro" id="IPR013087">
    <property type="entry name" value="Znf_C2H2_type"/>
</dbReference>
<dbReference type="PANTHER" id="PTHR24406">
    <property type="entry name" value="TRANSCRIPTIONAL REPRESSOR CTCFL-RELATED"/>
    <property type="match status" value="1"/>
</dbReference>
<evidence type="ECO:0000256" key="6">
    <source>
        <dbReference type="ARBA" id="ARBA00023242"/>
    </source>
</evidence>
<evidence type="ECO:0000256" key="3">
    <source>
        <dbReference type="ARBA" id="ARBA00022737"/>
    </source>
</evidence>